<dbReference type="KEGG" id="vg:9861640"/>
<organism evidence="1 2">
    <name type="scientific">Aeromonas phage phiAS5</name>
    <dbReference type="NCBI Taxonomy" id="879630"/>
    <lineage>
        <taxon>Viruses</taxon>
        <taxon>Duplodnaviria</taxon>
        <taxon>Heunggongvirae</taxon>
        <taxon>Uroviricota</taxon>
        <taxon>Caudoviricetes</taxon>
        <taxon>Pantevenvirales</taxon>
        <taxon>Straboviridae</taxon>
        <taxon>Chrysonvirus</taxon>
        <taxon>Chrysonvirus as5</taxon>
    </lineage>
</organism>
<dbReference type="Proteomes" id="UP000002236">
    <property type="component" value="Segment"/>
</dbReference>
<dbReference type="EMBL" id="HM452126">
    <property type="protein sequence ID" value="ADM80076.1"/>
    <property type="molecule type" value="Genomic_DNA"/>
</dbReference>
<dbReference type="OrthoDB" id="17074at10239"/>
<name>E1A1Y7_9CAUD</name>
<evidence type="ECO:0000313" key="2">
    <source>
        <dbReference type="Proteomes" id="UP000002236"/>
    </source>
</evidence>
<dbReference type="GeneID" id="9861640"/>
<accession>E1A1Y7</accession>
<proteinExistence type="predicted"/>
<reference evidence="1 2" key="1">
    <citation type="journal article" date="2012" name="Vet. Microbiol.">
        <title>Complete genome sequence and characterization of a broad-host range T4-like bacteriophage phiAS5 infecting Aeromonas salmonicida subsp. salmonicida.</title>
        <authorList>
            <person name="Kim J.H."/>
            <person name="Son J.S."/>
            <person name="Choi Y.J."/>
            <person name="Choresca C.H.Jr."/>
            <person name="Shin S.P."/>
            <person name="Han J.E."/>
            <person name="Jun J.W."/>
            <person name="Park S.C."/>
        </authorList>
    </citation>
    <scope>NUCLEOTIDE SEQUENCE [LARGE SCALE GENOMIC DNA]</scope>
</reference>
<keyword evidence="2" id="KW-1185">Reference proteome</keyword>
<evidence type="ECO:0000313" key="1">
    <source>
        <dbReference type="EMBL" id="ADM80076.1"/>
    </source>
</evidence>
<sequence length="183" mass="21377">MRAKTEITPEMYLKFVGRADEQDDLERCNCQNAGLFGHNHCGWNHKENLPMFMSSKENLFIDLQAYCGARIVKDKWVYRFRTMFPMFAVRESLEEIIQYCSVKSHLSFDNYAYQVTKAFAIGEICLERAEFTIVANDDWAAKEKFDKIVDILVKADKLDPYSKHCIELDTIARVDEKTFNFKG</sequence>
<gene>
    <name evidence="1" type="ORF">phiAS5_ORF0233</name>
</gene>
<protein>
    <submittedName>
        <fullName evidence="1">Uncharacterized protein</fullName>
    </submittedName>
</protein>
<dbReference type="RefSeq" id="YP_003969522.1">
    <property type="nucleotide sequence ID" value="NC_014636.1"/>
</dbReference>